<dbReference type="PROSITE" id="PS50943">
    <property type="entry name" value="HTH_CROC1"/>
    <property type="match status" value="1"/>
</dbReference>
<dbReference type="PANTHER" id="PTHR46797:SF2">
    <property type="entry name" value="TRANSCRIPTIONAL REGULATOR"/>
    <property type="match status" value="1"/>
</dbReference>
<gene>
    <name evidence="3" type="ORF">BW732_04580</name>
</gene>
<dbReference type="SUPFAM" id="SSF47413">
    <property type="entry name" value="lambda repressor-like DNA-binding domains"/>
    <property type="match status" value="1"/>
</dbReference>
<evidence type="ECO:0000313" key="3">
    <source>
        <dbReference type="EMBL" id="AQP53576.1"/>
    </source>
</evidence>
<dbReference type="STRING" id="633807.BW732_04580"/>
<dbReference type="AlphaFoldDB" id="A0A1Q2D599"/>
<evidence type="ECO:0000256" key="1">
    <source>
        <dbReference type="ARBA" id="ARBA00023125"/>
    </source>
</evidence>
<dbReference type="Pfam" id="PF01381">
    <property type="entry name" value="HTH_3"/>
    <property type="match status" value="1"/>
</dbReference>
<name>A0A1Q2D599_9ENTE</name>
<dbReference type="GO" id="GO:0003677">
    <property type="term" value="F:DNA binding"/>
    <property type="evidence" value="ECO:0007669"/>
    <property type="project" value="UniProtKB-KW"/>
</dbReference>
<organism evidence="3 4">
    <name type="scientific">Vagococcus penaei</name>
    <dbReference type="NCBI Taxonomy" id="633807"/>
    <lineage>
        <taxon>Bacteria</taxon>
        <taxon>Bacillati</taxon>
        <taxon>Bacillota</taxon>
        <taxon>Bacilli</taxon>
        <taxon>Lactobacillales</taxon>
        <taxon>Enterococcaceae</taxon>
        <taxon>Vagococcus</taxon>
    </lineage>
</organism>
<evidence type="ECO:0000313" key="4">
    <source>
        <dbReference type="Proteomes" id="UP000188246"/>
    </source>
</evidence>
<dbReference type="PANTHER" id="PTHR46797">
    <property type="entry name" value="HTH-TYPE TRANSCRIPTIONAL REGULATOR"/>
    <property type="match status" value="1"/>
</dbReference>
<protein>
    <recommendedName>
        <fullName evidence="2">HTH cro/C1-type domain-containing protein</fullName>
    </recommendedName>
</protein>
<evidence type="ECO:0000259" key="2">
    <source>
        <dbReference type="PROSITE" id="PS50943"/>
    </source>
</evidence>
<sequence>MKISLREIRQSKGMIQQELADKANLSLPFISFIENGKRIPSLESFIVILEVFDMSLSEFFLPYSQDSDDEELLELLVLLQKSPHKDEYIGLFLEMLKLS</sequence>
<dbReference type="CDD" id="cd00093">
    <property type="entry name" value="HTH_XRE"/>
    <property type="match status" value="1"/>
</dbReference>
<dbReference type="Gene3D" id="1.10.260.40">
    <property type="entry name" value="lambda repressor-like DNA-binding domains"/>
    <property type="match status" value="1"/>
</dbReference>
<keyword evidence="1" id="KW-0238">DNA-binding</keyword>
<feature type="domain" description="HTH cro/C1-type" evidence="2">
    <location>
        <begin position="5"/>
        <end position="59"/>
    </location>
</feature>
<dbReference type="GO" id="GO:0003700">
    <property type="term" value="F:DNA-binding transcription factor activity"/>
    <property type="evidence" value="ECO:0007669"/>
    <property type="project" value="TreeGrafter"/>
</dbReference>
<dbReference type="SMART" id="SM00530">
    <property type="entry name" value="HTH_XRE"/>
    <property type="match status" value="1"/>
</dbReference>
<dbReference type="KEGG" id="vpi:BW732_04580"/>
<proteinExistence type="predicted"/>
<accession>A0A1Q2D599</accession>
<keyword evidence="4" id="KW-1185">Reference proteome</keyword>
<dbReference type="EMBL" id="CP019609">
    <property type="protein sequence ID" value="AQP53576.1"/>
    <property type="molecule type" value="Genomic_DNA"/>
</dbReference>
<reference evidence="3 4" key="1">
    <citation type="journal article" date="2010" name="Int. J. Syst. Evol. Microbiol.">
        <title>Vagococcus penaei sp. nov., isolated from spoilage microbiota of cooked shrimp (Penaeus vannamei).</title>
        <authorList>
            <person name="Jaffres E."/>
            <person name="Prevost H."/>
            <person name="Rossero A."/>
            <person name="Joffraud J.J."/>
            <person name="Dousset X."/>
        </authorList>
    </citation>
    <scope>NUCLEOTIDE SEQUENCE [LARGE SCALE GENOMIC DNA]</scope>
    <source>
        <strain evidence="3 4">CD276</strain>
    </source>
</reference>
<dbReference type="Proteomes" id="UP000188246">
    <property type="component" value="Chromosome"/>
</dbReference>
<dbReference type="InterPro" id="IPR050807">
    <property type="entry name" value="TransReg_Diox_bact_type"/>
</dbReference>
<dbReference type="GO" id="GO:0005829">
    <property type="term" value="C:cytosol"/>
    <property type="evidence" value="ECO:0007669"/>
    <property type="project" value="TreeGrafter"/>
</dbReference>
<dbReference type="InterPro" id="IPR001387">
    <property type="entry name" value="Cro/C1-type_HTH"/>
</dbReference>
<dbReference type="InterPro" id="IPR010982">
    <property type="entry name" value="Lambda_DNA-bd_dom_sf"/>
</dbReference>